<keyword evidence="1" id="KW-1133">Transmembrane helix</keyword>
<dbReference type="AlphaFoldDB" id="A0AAU9JQ28"/>
<comment type="caution">
    <text evidence="2">The sequence shown here is derived from an EMBL/GenBank/DDBJ whole genome shotgun (WGS) entry which is preliminary data.</text>
</comment>
<dbReference type="EMBL" id="CAJZBQ010000044">
    <property type="protein sequence ID" value="CAG9327681.1"/>
    <property type="molecule type" value="Genomic_DNA"/>
</dbReference>
<protein>
    <submittedName>
        <fullName evidence="2">Uncharacterized protein</fullName>
    </submittedName>
</protein>
<sequence length="291" mass="34223">MIKKIIQRASHFQKEFGYEKKVYEAKQMYIKATKRDYIRGVSGAGMFGSMLFVIGLEIINIDTSSWLMKFFYLYKCNISMLFSKRKDIPISSFLDKEKEYNIINWYFHIIILQRLKEQFRSELNKSKIEKGLTSGTINSIRKIIDFYELDKEQAESDELMSELSELLFLVSKSIIKTKEEVSFENLAEIFNFAIENYQAEILMKCLIALQIILQEHCEKFFPYLSNKAMENIINSVNNDNQDLSQGCKDVITYILLNKITKQQLSASFKQEILKKITTETSQDKVIRRFLK</sequence>
<name>A0AAU9JQ28_9CILI</name>
<reference evidence="2" key="1">
    <citation type="submission" date="2021-09" db="EMBL/GenBank/DDBJ databases">
        <authorList>
            <consortium name="AG Swart"/>
            <person name="Singh M."/>
            <person name="Singh A."/>
            <person name="Seah K."/>
            <person name="Emmerich C."/>
        </authorList>
    </citation>
    <scope>NUCLEOTIDE SEQUENCE</scope>
    <source>
        <strain evidence="2">ATCC30299</strain>
    </source>
</reference>
<evidence type="ECO:0000313" key="2">
    <source>
        <dbReference type="EMBL" id="CAG9327681.1"/>
    </source>
</evidence>
<evidence type="ECO:0000256" key="1">
    <source>
        <dbReference type="SAM" id="Phobius"/>
    </source>
</evidence>
<feature type="transmembrane region" description="Helical" evidence="1">
    <location>
        <begin position="37"/>
        <end position="59"/>
    </location>
</feature>
<organism evidence="2 3">
    <name type="scientific">Blepharisma stoltei</name>
    <dbReference type="NCBI Taxonomy" id="1481888"/>
    <lineage>
        <taxon>Eukaryota</taxon>
        <taxon>Sar</taxon>
        <taxon>Alveolata</taxon>
        <taxon>Ciliophora</taxon>
        <taxon>Postciliodesmatophora</taxon>
        <taxon>Heterotrichea</taxon>
        <taxon>Heterotrichida</taxon>
        <taxon>Blepharismidae</taxon>
        <taxon>Blepharisma</taxon>
    </lineage>
</organism>
<evidence type="ECO:0000313" key="3">
    <source>
        <dbReference type="Proteomes" id="UP001162131"/>
    </source>
</evidence>
<keyword evidence="1" id="KW-0812">Transmembrane</keyword>
<dbReference type="Proteomes" id="UP001162131">
    <property type="component" value="Unassembled WGS sequence"/>
</dbReference>
<keyword evidence="3" id="KW-1185">Reference proteome</keyword>
<proteinExistence type="predicted"/>
<gene>
    <name evidence="2" type="ORF">BSTOLATCC_MIC44311</name>
</gene>
<keyword evidence="1" id="KW-0472">Membrane</keyword>
<accession>A0AAU9JQ28</accession>